<protein>
    <submittedName>
        <fullName evidence="2">Uncharacterized protein</fullName>
    </submittedName>
</protein>
<name>M7SBJ4_EUTLA</name>
<dbReference type="Proteomes" id="UP000012174">
    <property type="component" value="Unassembled WGS sequence"/>
</dbReference>
<dbReference type="HOGENOM" id="CLU_1326133_0_0_1"/>
<reference evidence="3" key="1">
    <citation type="journal article" date="2013" name="Genome Announc.">
        <title>Draft genome sequence of the grapevine dieback fungus Eutypa lata UCR-EL1.</title>
        <authorList>
            <person name="Blanco-Ulate B."/>
            <person name="Rolshausen P.E."/>
            <person name="Cantu D."/>
        </authorList>
    </citation>
    <scope>NUCLEOTIDE SEQUENCE [LARGE SCALE GENOMIC DNA]</scope>
    <source>
        <strain evidence="3">UCR-EL1</strain>
    </source>
</reference>
<proteinExistence type="predicted"/>
<dbReference type="EMBL" id="KB707587">
    <property type="protein sequence ID" value="EMR61533.1"/>
    <property type="molecule type" value="Genomic_DNA"/>
</dbReference>
<organism evidence="2 3">
    <name type="scientific">Eutypa lata (strain UCR-EL1)</name>
    <name type="common">Grapevine dieback disease fungus</name>
    <name type="synonym">Eutypa armeniacae</name>
    <dbReference type="NCBI Taxonomy" id="1287681"/>
    <lineage>
        <taxon>Eukaryota</taxon>
        <taxon>Fungi</taxon>
        <taxon>Dikarya</taxon>
        <taxon>Ascomycota</taxon>
        <taxon>Pezizomycotina</taxon>
        <taxon>Sordariomycetes</taxon>
        <taxon>Xylariomycetidae</taxon>
        <taxon>Xylariales</taxon>
        <taxon>Diatrypaceae</taxon>
        <taxon>Eutypa</taxon>
    </lineage>
</organism>
<evidence type="ECO:0000313" key="2">
    <source>
        <dbReference type="EMBL" id="EMR61533.1"/>
    </source>
</evidence>
<dbReference type="AlphaFoldDB" id="M7SBJ4"/>
<dbReference type="OMA" id="TNAWGRI"/>
<evidence type="ECO:0000313" key="3">
    <source>
        <dbReference type="Proteomes" id="UP000012174"/>
    </source>
</evidence>
<keyword evidence="3" id="KW-1185">Reference proteome</keyword>
<gene>
    <name evidence="2" type="ORF">UCREL1_11537</name>
</gene>
<feature type="compositionally biased region" description="Basic and acidic residues" evidence="1">
    <location>
        <begin position="160"/>
        <end position="169"/>
    </location>
</feature>
<feature type="compositionally biased region" description="Low complexity" evidence="1">
    <location>
        <begin position="146"/>
        <end position="158"/>
    </location>
</feature>
<feature type="region of interest" description="Disordered" evidence="1">
    <location>
        <begin position="66"/>
        <end position="169"/>
    </location>
</feature>
<feature type="compositionally biased region" description="Basic residues" evidence="1">
    <location>
        <begin position="135"/>
        <end position="145"/>
    </location>
</feature>
<dbReference type="OrthoDB" id="5403747at2759"/>
<accession>M7SBJ4</accession>
<dbReference type="eggNOG" id="ENOG502SW29">
    <property type="taxonomic scope" value="Eukaryota"/>
</dbReference>
<feature type="compositionally biased region" description="Acidic residues" evidence="1">
    <location>
        <begin position="118"/>
        <end position="127"/>
    </location>
</feature>
<dbReference type="KEGG" id="ela:UCREL1_11537"/>
<evidence type="ECO:0000256" key="1">
    <source>
        <dbReference type="SAM" id="MobiDB-lite"/>
    </source>
</evidence>
<sequence>MSTDKIEKNGKTGGSILTERETEVLAKSWLCMKTPPEVDNEKLARLANFGNPRSVANLMSGIKKKIAAHTAAADGEDGQQDGSAPATPTAKGRGRGGKGKGATGTPGSRKRKNAPAALDDEEVDSDGDYAMSTPSKRHKTPRKKATPAAKAAAAAPAADEGVHGDDVDSELKAEVVEEDAAVKEEVKQEGADKDEAMMIATQMEDGAA</sequence>